<dbReference type="KEGG" id="ahm:TL08_13585"/>
<dbReference type="InterPro" id="IPR020846">
    <property type="entry name" value="MFS_dom"/>
</dbReference>
<evidence type="ECO:0000313" key="10">
    <source>
        <dbReference type="Proteomes" id="UP000095210"/>
    </source>
</evidence>
<protein>
    <submittedName>
        <fullName evidence="9">Sugar phosphate permease</fullName>
    </submittedName>
</protein>
<evidence type="ECO:0000256" key="1">
    <source>
        <dbReference type="ARBA" id="ARBA00004651"/>
    </source>
</evidence>
<evidence type="ECO:0000313" key="9">
    <source>
        <dbReference type="EMBL" id="AOS63531.1"/>
    </source>
</evidence>
<feature type="transmembrane region" description="Helical" evidence="7">
    <location>
        <begin position="121"/>
        <end position="139"/>
    </location>
</feature>
<evidence type="ECO:0000256" key="6">
    <source>
        <dbReference type="SAM" id="MobiDB-lite"/>
    </source>
</evidence>
<dbReference type="AlphaFoldDB" id="A0AAC9HRB3"/>
<dbReference type="PANTHER" id="PTHR43791:SF36">
    <property type="entry name" value="TRANSPORTER, PUTATIVE (AFU_ORTHOLOGUE AFUA_6G08340)-RELATED"/>
    <property type="match status" value="1"/>
</dbReference>
<dbReference type="PANTHER" id="PTHR43791">
    <property type="entry name" value="PERMEASE-RELATED"/>
    <property type="match status" value="1"/>
</dbReference>
<dbReference type="InterPro" id="IPR036259">
    <property type="entry name" value="MFS_trans_sf"/>
</dbReference>
<accession>A0AAC9HRB3</accession>
<evidence type="ECO:0000256" key="4">
    <source>
        <dbReference type="ARBA" id="ARBA00022989"/>
    </source>
</evidence>
<keyword evidence="4 7" id="KW-1133">Transmembrane helix</keyword>
<name>A0AAC9HRB3_9PSEU</name>
<keyword evidence="10" id="KW-1185">Reference proteome</keyword>
<evidence type="ECO:0000256" key="5">
    <source>
        <dbReference type="ARBA" id="ARBA00023136"/>
    </source>
</evidence>
<evidence type="ECO:0000256" key="2">
    <source>
        <dbReference type="ARBA" id="ARBA00022448"/>
    </source>
</evidence>
<feature type="transmembrane region" description="Helical" evidence="7">
    <location>
        <begin position="369"/>
        <end position="389"/>
    </location>
</feature>
<feature type="transmembrane region" description="Helical" evidence="7">
    <location>
        <begin position="145"/>
        <end position="167"/>
    </location>
</feature>
<feature type="region of interest" description="Disordered" evidence="6">
    <location>
        <begin position="469"/>
        <end position="502"/>
    </location>
</feature>
<comment type="subcellular location">
    <subcellularLocation>
        <location evidence="1">Cell membrane</location>
        <topology evidence="1">Multi-pass membrane protein</topology>
    </subcellularLocation>
</comment>
<dbReference type="PROSITE" id="PS50850">
    <property type="entry name" value="MFS"/>
    <property type="match status" value="1"/>
</dbReference>
<gene>
    <name evidence="9" type="ORF">TL08_13585</name>
</gene>
<dbReference type="Proteomes" id="UP000095210">
    <property type="component" value="Chromosome"/>
</dbReference>
<feature type="transmembrane region" description="Helical" evidence="7">
    <location>
        <begin position="88"/>
        <end position="109"/>
    </location>
</feature>
<keyword evidence="2" id="KW-0813">Transport</keyword>
<feature type="domain" description="Major facilitator superfamily (MFS) profile" evidence="8">
    <location>
        <begin position="55"/>
        <end position="460"/>
    </location>
</feature>
<organism evidence="9 10">
    <name type="scientific">Actinoalloteichus hymeniacidonis</name>
    <dbReference type="NCBI Taxonomy" id="340345"/>
    <lineage>
        <taxon>Bacteria</taxon>
        <taxon>Bacillati</taxon>
        <taxon>Actinomycetota</taxon>
        <taxon>Actinomycetes</taxon>
        <taxon>Pseudonocardiales</taxon>
        <taxon>Pseudonocardiaceae</taxon>
        <taxon>Actinoalloteichus</taxon>
    </lineage>
</organism>
<feature type="transmembrane region" description="Helical" evidence="7">
    <location>
        <begin position="313"/>
        <end position="333"/>
    </location>
</feature>
<evidence type="ECO:0000256" key="3">
    <source>
        <dbReference type="ARBA" id="ARBA00022692"/>
    </source>
</evidence>
<feature type="compositionally biased region" description="Basic and acidic residues" evidence="6">
    <location>
        <begin position="491"/>
        <end position="502"/>
    </location>
</feature>
<dbReference type="SUPFAM" id="SSF103473">
    <property type="entry name" value="MFS general substrate transporter"/>
    <property type="match status" value="1"/>
</dbReference>
<dbReference type="EMBL" id="CP014859">
    <property type="protein sequence ID" value="AOS63531.1"/>
    <property type="molecule type" value="Genomic_DNA"/>
</dbReference>
<keyword evidence="5 7" id="KW-0472">Membrane</keyword>
<dbReference type="InterPro" id="IPR011701">
    <property type="entry name" value="MFS"/>
</dbReference>
<dbReference type="GO" id="GO:0022857">
    <property type="term" value="F:transmembrane transporter activity"/>
    <property type="evidence" value="ECO:0007669"/>
    <property type="project" value="InterPro"/>
</dbReference>
<feature type="transmembrane region" description="Helical" evidence="7">
    <location>
        <begin position="51"/>
        <end position="68"/>
    </location>
</feature>
<feature type="transmembrane region" description="Helical" evidence="7">
    <location>
        <begin position="213"/>
        <end position="235"/>
    </location>
</feature>
<feature type="transmembrane region" description="Helical" evidence="7">
    <location>
        <begin position="435"/>
        <end position="455"/>
    </location>
</feature>
<dbReference type="CDD" id="cd17319">
    <property type="entry name" value="MFS_ExuT_GudP_like"/>
    <property type="match status" value="1"/>
</dbReference>
<dbReference type="Gene3D" id="1.20.1250.20">
    <property type="entry name" value="MFS general substrate transporter like domains"/>
    <property type="match status" value="2"/>
</dbReference>
<evidence type="ECO:0000256" key="7">
    <source>
        <dbReference type="SAM" id="Phobius"/>
    </source>
</evidence>
<feature type="transmembrane region" description="Helical" evidence="7">
    <location>
        <begin position="179"/>
        <end position="201"/>
    </location>
</feature>
<keyword evidence="3 7" id="KW-0812">Transmembrane</keyword>
<feature type="transmembrane region" description="Helical" evidence="7">
    <location>
        <begin position="280"/>
        <end position="301"/>
    </location>
</feature>
<dbReference type="Pfam" id="PF07690">
    <property type="entry name" value="MFS_1"/>
    <property type="match status" value="1"/>
</dbReference>
<sequence>MSALTLSLRFDEITDYVRHFGHWWTSGDNGVDVSSAFAAAPSASAATLRKISLRLLPLLGLLYVIAYIDRSNVGFAKLTLQAELGLSATVFTLGQVFFFVAYALFEVPSNLALHRYGAHRWIARIMFTWGLVTVATALVDQTWQFYLARFLLGAAEAGFFPGVLYYLTRWFPASHRSTAIGLFMLAGPLSFIIGNPLMGGLNDLHGLWGLDGWQWIFVATGLPALLMTPVVLWILPRDPETARWLAPAERSWLTGTLRAEAQQAGAQPHNPLAVLADRRVLSMALFFLCFPLATYGLAFWLPTIVEGFGEMSGLTVGLVSTIPYLCVMVGLFLVPRLAARRGSPFFWLGLMLALSVAGFLVAATASAPWLQMIGLCIASVGGYSAQPVMWSLVPRFLAGAAAAAGIAAINGIGNLGGGFGPMGIAAIVDATGSPVTGLIFLIVVSAIGLVGTLGLRRVLRVRPADTEGTGLVQADPAQTHDDAGATPFDAVRTERDRPSSKD</sequence>
<reference evidence="10" key="1">
    <citation type="submission" date="2016-03" db="EMBL/GenBank/DDBJ databases">
        <title>Complete genome sequence of the type strain Actinoalloteichus hymeniacidonis DSM 45092.</title>
        <authorList>
            <person name="Schaffert L."/>
            <person name="Albersmeier A."/>
            <person name="Winkler A."/>
            <person name="Kalinowski J."/>
            <person name="Zotchev S."/>
            <person name="Ruckert C."/>
        </authorList>
    </citation>
    <scope>NUCLEOTIDE SEQUENCE [LARGE SCALE GENOMIC DNA]</scope>
    <source>
        <strain evidence="10">HPA177(T) (DSM 45092(T))</strain>
    </source>
</reference>
<proteinExistence type="predicted"/>
<dbReference type="GO" id="GO:0005886">
    <property type="term" value="C:plasma membrane"/>
    <property type="evidence" value="ECO:0007669"/>
    <property type="project" value="UniProtKB-SubCell"/>
</dbReference>
<dbReference type="FunFam" id="1.20.1250.20:FF:000018">
    <property type="entry name" value="MFS transporter permease"/>
    <property type="match status" value="1"/>
</dbReference>
<evidence type="ECO:0000259" key="8">
    <source>
        <dbReference type="PROSITE" id="PS50850"/>
    </source>
</evidence>
<feature type="transmembrane region" description="Helical" evidence="7">
    <location>
        <begin position="345"/>
        <end position="363"/>
    </location>
</feature>